<dbReference type="EMBL" id="JAUIZM010000006">
    <property type="protein sequence ID" value="KAK1379734.1"/>
    <property type="molecule type" value="Genomic_DNA"/>
</dbReference>
<dbReference type="PANTHER" id="PTHR31495">
    <property type="entry name" value="PEROXYGENASE 3-RELATED"/>
    <property type="match status" value="1"/>
</dbReference>
<evidence type="ECO:0000256" key="1">
    <source>
        <dbReference type="ARBA" id="ARBA00006765"/>
    </source>
</evidence>
<name>A0AAD8I5W9_9APIA</name>
<protein>
    <submittedName>
        <fullName evidence="3">Peroxygenase 2</fullName>
    </submittedName>
</protein>
<feature type="region of interest" description="Disordered" evidence="2">
    <location>
        <begin position="1"/>
        <end position="23"/>
    </location>
</feature>
<dbReference type="Pfam" id="PF05042">
    <property type="entry name" value="Caleosin"/>
    <property type="match status" value="1"/>
</dbReference>
<dbReference type="Gene3D" id="1.10.238.10">
    <property type="entry name" value="EF-hand"/>
    <property type="match status" value="1"/>
</dbReference>
<dbReference type="Proteomes" id="UP001237642">
    <property type="component" value="Unassembled WGS sequence"/>
</dbReference>
<comment type="caution">
    <text evidence="3">The sequence shown here is derived from an EMBL/GenBank/DDBJ whole genome shotgun (WGS) entry which is preliminary data.</text>
</comment>
<evidence type="ECO:0000313" key="4">
    <source>
        <dbReference type="Proteomes" id="UP001237642"/>
    </source>
</evidence>
<keyword evidence="4" id="KW-1185">Reference proteome</keyword>
<accession>A0AAD8I5W9</accession>
<dbReference type="SUPFAM" id="SSF47473">
    <property type="entry name" value="EF-hand"/>
    <property type="match status" value="1"/>
</dbReference>
<dbReference type="AlphaFoldDB" id="A0AAD8I5W9"/>
<sequence>MKTDDSMATEAHMDPVTTQRKIRNNLEDSLSKPSRALVAADTDHPTGTVGSKNHGKSVLQQHVSYFDKNNDGIVYPWETYAGFRAFGLNVIVSAILAFAFNLANSYPTLPGWIPSLLLPVHIDNIHKAKHGSDTGVFDTEGRFMPVNLENMFNKYAKTDPEKMTYGELWNMTEGNRVAYDFVGWIESKGSWTIFYIIAKDKDGFVSKDNVRSLFDGSLFEKLAKNYQTGVVKKVDDRQQMLAK</sequence>
<gene>
    <name evidence="3" type="ORF">POM88_026478</name>
</gene>
<dbReference type="PANTHER" id="PTHR31495:SF37">
    <property type="entry name" value="PLANT SEED PEROXYGENASE"/>
    <property type="match status" value="1"/>
</dbReference>
<evidence type="ECO:0000313" key="3">
    <source>
        <dbReference type="EMBL" id="KAK1379734.1"/>
    </source>
</evidence>
<dbReference type="InterPro" id="IPR007736">
    <property type="entry name" value="Caleosin-related"/>
</dbReference>
<reference evidence="3" key="1">
    <citation type="submission" date="2023-02" db="EMBL/GenBank/DDBJ databases">
        <title>Genome of toxic invasive species Heracleum sosnowskyi carries increased number of genes despite the absence of recent whole-genome duplications.</title>
        <authorList>
            <person name="Schelkunov M."/>
            <person name="Shtratnikova V."/>
            <person name="Makarenko M."/>
            <person name="Klepikova A."/>
            <person name="Omelchenko D."/>
            <person name="Novikova G."/>
            <person name="Obukhova E."/>
            <person name="Bogdanov V."/>
            <person name="Penin A."/>
            <person name="Logacheva M."/>
        </authorList>
    </citation>
    <scope>NUCLEOTIDE SEQUENCE</scope>
    <source>
        <strain evidence="3">Hsosn_3</strain>
        <tissue evidence="3">Leaf</tissue>
    </source>
</reference>
<evidence type="ECO:0000256" key="2">
    <source>
        <dbReference type="SAM" id="MobiDB-lite"/>
    </source>
</evidence>
<proteinExistence type="inferred from homology"/>
<dbReference type="GO" id="GO:0004497">
    <property type="term" value="F:monooxygenase activity"/>
    <property type="evidence" value="ECO:0007669"/>
    <property type="project" value="TreeGrafter"/>
</dbReference>
<comment type="similarity">
    <text evidence="1">Belongs to the caleosin family.</text>
</comment>
<reference evidence="3" key="2">
    <citation type="submission" date="2023-05" db="EMBL/GenBank/DDBJ databases">
        <authorList>
            <person name="Schelkunov M.I."/>
        </authorList>
    </citation>
    <scope>NUCLEOTIDE SEQUENCE</scope>
    <source>
        <strain evidence="3">Hsosn_3</strain>
        <tissue evidence="3">Leaf</tissue>
    </source>
</reference>
<organism evidence="3 4">
    <name type="scientific">Heracleum sosnowskyi</name>
    <dbReference type="NCBI Taxonomy" id="360622"/>
    <lineage>
        <taxon>Eukaryota</taxon>
        <taxon>Viridiplantae</taxon>
        <taxon>Streptophyta</taxon>
        <taxon>Embryophyta</taxon>
        <taxon>Tracheophyta</taxon>
        <taxon>Spermatophyta</taxon>
        <taxon>Magnoliopsida</taxon>
        <taxon>eudicotyledons</taxon>
        <taxon>Gunneridae</taxon>
        <taxon>Pentapetalae</taxon>
        <taxon>asterids</taxon>
        <taxon>campanulids</taxon>
        <taxon>Apiales</taxon>
        <taxon>Apiaceae</taxon>
        <taxon>Apioideae</taxon>
        <taxon>apioid superclade</taxon>
        <taxon>Tordylieae</taxon>
        <taxon>Tordyliinae</taxon>
        <taxon>Heracleum</taxon>
    </lineage>
</organism>
<dbReference type="InterPro" id="IPR011992">
    <property type="entry name" value="EF-hand-dom_pair"/>
</dbReference>
<dbReference type="GO" id="GO:0005509">
    <property type="term" value="F:calcium ion binding"/>
    <property type="evidence" value="ECO:0007669"/>
    <property type="project" value="TreeGrafter"/>
</dbReference>